<dbReference type="InterPro" id="IPR027417">
    <property type="entry name" value="P-loop_NTPase"/>
</dbReference>
<dbReference type="InterPro" id="IPR006500">
    <property type="entry name" value="Helicase_put_C_phage/plasmid"/>
</dbReference>
<dbReference type="PROSITE" id="PS51206">
    <property type="entry name" value="SF3_HELICASE_1"/>
    <property type="match status" value="1"/>
</dbReference>
<evidence type="ECO:0000256" key="2">
    <source>
        <dbReference type="ARBA" id="ARBA00022801"/>
    </source>
</evidence>
<dbReference type="Pfam" id="PF19263">
    <property type="entry name" value="DUF5906"/>
    <property type="match status" value="1"/>
</dbReference>
<dbReference type="Gene3D" id="3.40.50.300">
    <property type="entry name" value="P-loop containing nucleotide triphosphate hydrolases"/>
    <property type="match status" value="1"/>
</dbReference>
<gene>
    <name evidence="5" type="ORF">E5983_00470</name>
</gene>
<dbReference type="InterPro" id="IPR051620">
    <property type="entry name" value="ORF904-like_C"/>
</dbReference>
<dbReference type="GO" id="GO:0016787">
    <property type="term" value="F:hydrolase activity"/>
    <property type="evidence" value="ECO:0007669"/>
    <property type="project" value="UniProtKB-KW"/>
</dbReference>
<dbReference type="RefSeq" id="WP_160331982.1">
    <property type="nucleotide sequence ID" value="NZ_WSRS01000002.1"/>
</dbReference>
<dbReference type="PANTHER" id="PTHR35372:SF2">
    <property type="entry name" value="SF3 HELICASE DOMAIN-CONTAINING PROTEIN"/>
    <property type="match status" value="1"/>
</dbReference>
<feature type="domain" description="SF3 helicase" evidence="4">
    <location>
        <begin position="209"/>
        <end position="362"/>
    </location>
</feature>
<keyword evidence="3" id="KW-0067">ATP-binding</keyword>
<dbReference type="Pfam" id="PF08706">
    <property type="entry name" value="D5_N"/>
    <property type="match status" value="1"/>
</dbReference>
<dbReference type="Proteomes" id="UP000461595">
    <property type="component" value="Unassembled WGS sequence"/>
</dbReference>
<dbReference type="SUPFAM" id="SSF52540">
    <property type="entry name" value="P-loop containing nucleoside triphosphate hydrolases"/>
    <property type="match status" value="1"/>
</dbReference>
<dbReference type="InterPro" id="IPR014015">
    <property type="entry name" value="Helicase_SF3_DNA-vir"/>
</dbReference>
<dbReference type="NCBIfam" id="TIGR01613">
    <property type="entry name" value="primase_Cterm"/>
    <property type="match status" value="1"/>
</dbReference>
<evidence type="ECO:0000256" key="3">
    <source>
        <dbReference type="ARBA" id="ARBA00022840"/>
    </source>
</evidence>
<protein>
    <submittedName>
        <fullName evidence="5">DNA primase</fullName>
    </submittedName>
</protein>
<dbReference type="GO" id="GO:0005524">
    <property type="term" value="F:ATP binding"/>
    <property type="evidence" value="ECO:0007669"/>
    <property type="project" value="UniProtKB-KW"/>
</dbReference>
<sequence length="506" mass="57922">MNIEELTQSMNQAEAEYDFNEIESMADLYRRIKQAGELWRIEHTEIKIISKGPRKGETETKIPIPSPVDVAENLNKLCHFTFIGRGGISDSSPVYTFDWDSGVYTHSRDLLWRLCRAFDGRLKSAHYKEVEMQLRTMIKMKRPLEDRNLIPVNNGIFNLKDKTFRPHAPQFIITSKIKTSYNPGAEKPILGGWFDFDEWLDGIAVGDEDVVTLLWQIMNEAINPNYTRGKIVLLLGDGNNGKGTYQDLPKNLIGQENVAALRPDQFEGHKPEMLLGKVCNIGDDISNKYLDEVSDLMSIATGDTVMINPKHEKPVELTTKPLCLFSANALPNSRNKSQGWYRRLCIVPFNADFNGQKERPEIKQVFLKDRELLEWVLFKILNMENFKKFIEPEVTKTTLEEYKSDNDYILGFVKNRYVPNGWDGLTHVPTAFLKRELSEYAHDEGISNPQLYGAGKRVVAVLNKETEGRYEIKSGRVVFGDEKILDPFGFFQKDLAGSRRGISKIR</sequence>
<dbReference type="OrthoDB" id="9763644at2"/>
<dbReference type="InterPro" id="IPR014818">
    <property type="entry name" value="Phage/plasmid_primase_P4_C"/>
</dbReference>
<dbReference type="EMBL" id="WSRS01000002">
    <property type="protein sequence ID" value="MVX58149.1"/>
    <property type="molecule type" value="Genomic_DNA"/>
</dbReference>
<reference evidence="5 6" key="1">
    <citation type="submission" date="2019-12" db="EMBL/GenBank/DDBJ databases">
        <title>Microbes associate with the intestines of laboratory mice.</title>
        <authorList>
            <person name="Navarre W."/>
            <person name="Wong E."/>
        </authorList>
    </citation>
    <scope>NUCLEOTIDE SEQUENCE [LARGE SCALE GENOMIC DNA]</scope>
    <source>
        <strain evidence="5 6">NM51_B2-22</strain>
    </source>
</reference>
<dbReference type="InterPro" id="IPR045455">
    <property type="entry name" value="NrS-1_pol-like_helicase"/>
</dbReference>
<evidence type="ECO:0000313" key="6">
    <source>
        <dbReference type="Proteomes" id="UP000461595"/>
    </source>
</evidence>
<keyword evidence="2" id="KW-0378">Hydrolase</keyword>
<dbReference type="PANTHER" id="PTHR35372">
    <property type="entry name" value="ATP BINDING PROTEIN-RELATED"/>
    <property type="match status" value="1"/>
</dbReference>
<organism evidence="5 6">
    <name type="scientific">Streptococcus danieliae</name>
    <dbReference type="NCBI Taxonomy" id="747656"/>
    <lineage>
        <taxon>Bacteria</taxon>
        <taxon>Bacillati</taxon>
        <taxon>Bacillota</taxon>
        <taxon>Bacilli</taxon>
        <taxon>Lactobacillales</taxon>
        <taxon>Streptococcaceae</taxon>
        <taxon>Streptococcus</taxon>
    </lineage>
</organism>
<comment type="caution">
    <text evidence="5">The sequence shown here is derived from an EMBL/GenBank/DDBJ whole genome shotgun (WGS) entry which is preliminary data.</text>
</comment>
<keyword evidence="1" id="KW-0547">Nucleotide-binding</keyword>
<accession>A0A7X3KBG3</accession>
<dbReference type="SMART" id="SM00885">
    <property type="entry name" value="D5_N"/>
    <property type="match status" value="1"/>
</dbReference>
<name>A0A7X3KBG3_9STRE</name>
<evidence type="ECO:0000313" key="5">
    <source>
        <dbReference type="EMBL" id="MVX58149.1"/>
    </source>
</evidence>
<proteinExistence type="predicted"/>
<evidence type="ECO:0000259" key="4">
    <source>
        <dbReference type="PROSITE" id="PS51206"/>
    </source>
</evidence>
<dbReference type="AlphaFoldDB" id="A0A7X3KBG3"/>
<evidence type="ECO:0000256" key="1">
    <source>
        <dbReference type="ARBA" id="ARBA00022741"/>
    </source>
</evidence>